<dbReference type="Proteomes" id="UP000192257">
    <property type="component" value="Unassembled WGS sequence"/>
</dbReference>
<proteinExistence type="predicted"/>
<dbReference type="AlphaFoldDB" id="A0A1X0P3K7"/>
<name>A0A1X0P3K7_9TRYP</name>
<dbReference type="GeneID" id="39983263"/>
<sequence length="101" mass="11431">MNLPSAPSLQVGNSGCKREPRVDIIRVRMFLNGMLKKREENIIANGPSPRISCKKKLVVGLFCRNPRNKTRLMAELSSNQLCDCAFSFVFNSKSWCCRYGC</sequence>
<dbReference type="VEuPathDB" id="TriTrypDB:TM35_000064460"/>
<accession>A0A1X0P3K7</accession>
<gene>
    <name evidence="1" type="ORF">TM35_000064460</name>
</gene>
<dbReference type="RefSeq" id="XP_028885507.1">
    <property type="nucleotide sequence ID" value="XM_029023483.1"/>
</dbReference>
<reference evidence="1 2" key="1">
    <citation type="submission" date="2017-03" db="EMBL/GenBank/DDBJ databases">
        <title>An alternative strategy for trypanosome survival in the mammalian bloodstream revealed through genome and transcriptome analysis of the ubiquitous bovine parasite Trypanosoma (Megatrypanum) theileri.</title>
        <authorList>
            <person name="Kelly S."/>
            <person name="Ivens A."/>
            <person name="Mott A."/>
            <person name="O'Neill E."/>
            <person name="Emms D."/>
            <person name="Macleod O."/>
            <person name="Voorheis P."/>
            <person name="Matthews J."/>
            <person name="Matthews K."/>
            <person name="Carrington M."/>
        </authorList>
    </citation>
    <scope>NUCLEOTIDE SEQUENCE [LARGE SCALE GENOMIC DNA]</scope>
    <source>
        <strain evidence="1">Edinburgh</strain>
    </source>
</reference>
<protein>
    <submittedName>
        <fullName evidence="1">Uncharacterized protein</fullName>
    </submittedName>
</protein>
<dbReference type="EMBL" id="NBCO01000006">
    <property type="protein sequence ID" value="ORC91441.1"/>
    <property type="molecule type" value="Genomic_DNA"/>
</dbReference>
<evidence type="ECO:0000313" key="2">
    <source>
        <dbReference type="Proteomes" id="UP000192257"/>
    </source>
</evidence>
<organism evidence="1 2">
    <name type="scientific">Trypanosoma theileri</name>
    <dbReference type="NCBI Taxonomy" id="67003"/>
    <lineage>
        <taxon>Eukaryota</taxon>
        <taxon>Discoba</taxon>
        <taxon>Euglenozoa</taxon>
        <taxon>Kinetoplastea</taxon>
        <taxon>Metakinetoplastina</taxon>
        <taxon>Trypanosomatida</taxon>
        <taxon>Trypanosomatidae</taxon>
        <taxon>Trypanosoma</taxon>
    </lineage>
</organism>
<keyword evidence="2" id="KW-1185">Reference proteome</keyword>
<comment type="caution">
    <text evidence="1">The sequence shown here is derived from an EMBL/GenBank/DDBJ whole genome shotgun (WGS) entry which is preliminary data.</text>
</comment>
<evidence type="ECO:0000313" key="1">
    <source>
        <dbReference type="EMBL" id="ORC91441.1"/>
    </source>
</evidence>